<dbReference type="RefSeq" id="WP_407285392.1">
    <property type="nucleotide sequence ID" value="NZ_CP147982.1"/>
</dbReference>
<dbReference type="SUPFAM" id="SSF111331">
    <property type="entry name" value="NAD kinase/diacylglycerol kinase-like"/>
    <property type="match status" value="1"/>
</dbReference>
<evidence type="ECO:0000256" key="2">
    <source>
        <dbReference type="SAM" id="Phobius"/>
    </source>
</evidence>
<organism evidence="4 5">
    <name type="scientific">Streptomyces sirii</name>
    <dbReference type="NCBI Taxonomy" id="3127701"/>
    <lineage>
        <taxon>Bacteria</taxon>
        <taxon>Bacillati</taxon>
        <taxon>Actinomycetota</taxon>
        <taxon>Actinomycetes</taxon>
        <taxon>Kitasatosporales</taxon>
        <taxon>Streptomycetaceae</taxon>
        <taxon>Streptomyces</taxon>
    </lineage>
</organism>
<dbReference type="InterPro" id="IPR017438">
    <property type="entry name" value="ATP-NAD_kinase_N"/>
</dbReference>
<dbReference type="Gene3D" id="2.60.200.40">
    <property type="match status" value="1"/>
</dbReference>
<evidence type="ECO:0000313" key="4">
    <source>
        <dbReference type="EMBL" id="WXK75262.1"/>
    </source>
</evidence>
<dbReference type="PROSITE" id="PS50146">
    <property type="entry name" value="DAGK"/>
    <property type="match status" value="1"/>
</dbReference>
<keyword evidence="2" id="KW-1133">Transmembrane helix</keyword>
<evidence type="ECO:0000259" key="3">
    <source>
        <dbReference type="PROSITE" id="PS50146"/>
    </source>
</evidence>
<keyword evidence="4" id="KW-0418">Kinase</keyword>
<keyword evidence="5" id="KW-1185">Reference proteome</keyword>
<evidence type="ECO:0000313" key="5">
    <source>
        <dbReference type="Proteomes" id="UP001626628"/>
    </source>
</evidence>
<dbReference type="Proteomes" id="UP001626628">
    <property type="component" value="Chromosome"/>
</dbReference>
<feature type="transmembrane region" description="Helical" evidence="2">
    <location>
        <begin position="15"/>
        <end position="34"/>
    </location>
</feature>
<dbReference type="InterPro" id="IPR016064">
    <property type="entry name" value="NAD/diacylglycerol_kinase_sf"/>
</dbReference>
<accession>A0ABZ2QK28</accession>
<dbReference type="GO" id="GO:0016301">
    <property type="term" value="F:kinase activity"/>
    <property type="evidence" value="ECO:0007669"/>
    <property type="project" value="UniProtKB-KW"/>
</dbReference>
<dbReference type="EMBL" id="CP147982">
    <property type="protein sequence ID" value="WXK75262.1"/>
    <property type="molecule type" value="Genomic_DNA"/>
</dbReference>
<feature type="domain" description="DAGKc" evidence="3">
    <location>
        <begin position="128"/>
        <end position="257"/>
    </location>
</feature>
<sequence length="460" mass="47969">MGSTDTGAHDRTQRWSALLALAAGAAAALVPLLFAGLRSFALLGVGLAGLAVGAAGVWWMLTRHGLVRVLAGALSVVAPAVVLVLYASAGLLWVVLVSLALCALAVSAGGAALSRDTQPGGPPGVRVTPPRSPFLIMNPRSGDGRVGRFRLKERAEELGAEVHLLDTAHHEDVVALARRAVDDGADLLGVAGGDGTQAMVAGVAAEHGLSFMVISAGTRNHFALDLGLDRDDPASCLDALTDGVEIRVDLGFIDGRAFVNNASFGTYASVVQSPAYRDDKVRTILELLPDLLTHQRGPRLAVRVGGTAIDGPQAVLVSNNPYRMGDPAGLGRREELDAGVLGVLGVKVDNAAQAAGILRGRHGPGLTVLTAQEVLVDADEPEIQAGVDGEALTLPTPVRCTIRPRALRVRVPRRRPGVPRAKPPMDWRRLRRLALARERPVADPQPSTPGRPDGGTGSSR</sequence>
<proteinExistence type="predicted"/>
<dbReference type="Gene3D" id="3.40.50.10330">
    <property type="entry name" value="Probable inorganic polyphosphate/atp-NAD kinase, domain 1"/>
    <property type="match status" value="1"/>
</dbReference>
<feature type="region of interest" description="Disordered" evidence="1">
    <location>
        <begin position="434"/>
        <end position="460"/>
    </location>
</feature>
<name>A0ABZ2QK28_9ACTN</name>
<keyword evidence="4" id="KW-0808">Transferase</keyword>
<dbReference type="Pfam" id="PF00781">
    <property type="entry name" value="DAGK_cat"/>
    <property type="match status" value="1"/>
</dbReference>
<evidence type="ECO:0000256" key="1">
    <source>
        <dbReference type="SAM" id="MobiDB-lite"/>
    </source>
</evidence>
<keyword evidence="2" id="KW-0472">Membrane</keyword>
<dbReference type="SMART" id="SM00046">
    <property type="entry name" value="DAGKc"/>
    <property type="match status" value="1"/>
</dbReference>
<gene>
    <name evidence="4" type="ORF">WAB15_04335</name>
</gene>
<dbReference type="InterPro" id="IPR001206">
    <property type="entry name" value="Diacylglycerol_kinase_cat_dom"/>
</dbReference>
<keyword evidence="2" id="KW-0812">Transmembrane</keyword>
<protein>
    <submittedName>
        <fullName evidence="4">Diacylglycerol kinase family protein</fullName>
    </submittedName>
</protein>
<reference evidence="4 5" key="1">
    <citation type="submission" date="2024-03" db="EMBL/GenBank/DDBJ databases">
        <title>The complete genome of Streptomyces sirii sp.nov.</title>
        <authorList>
            <person name="Zakalyukina Y.V."/>
            <person name="Belik A.R."/>
            <person name="Biryukov M.V."/>
            <person name="Baturina O.A."/>
            <person name="Kabilov M.R."/>
        </authorList>
    </citation>
    <scope>NUCLEOTIDE SEQUENCE [LARGE SCALE GENOMIC DNA]</scope>
    <source>
        <strain evidence="4 5">BP-8</strain>
    </source>
</reference>
<feature type="transmembrane region" description="Helical" evidence="2">
    <location>
        <begin position="40"/>
        <end position="59"/>
    </location>
</feature>
<feature type="transmembrane region" description="Helical" evidence="2">
    <location>
        <begin position="92"/>
        <end position="113"/>
    </location>
</feature>
<feature type="transmembrane region" description="Helical" evidence="2">
    <location>
        <begin position="66"/>
        <end position="86"/>
    </location>
</feature>